<dbReference type="EMBL" id="ATLV01014224">
    <property type="status" value="NOT_ANNOTATED_CDS"/>
    <property type="molecule type" value="Genomic_DNA"/>
</dbReference>
<dbReference type="Proteomes" id="UP000030765">
    <property type="component" value="Unassembled WGS sequence"/>
</dbReference>
<proteinExistence type="predicted"/>
<feature type="compositionally biased region" description="Low complexity" evidence="1">
    <location>
        <begin position="1"/>
        <end position="16"/>
    </location>
</feature>
<reference evidence="3" key="2">
    <citation type="submission" date="2020-05" db="UniProtKB">
        <authorList>
            <consortium name="EnsemblMetazoa"/>
        </authorList>
    </citation>
    <scope>IDENTIFICATION</scope>
</reference>
<dbReference type="VEuPathDB" id="VectorBase:ASIC005867"/>
<accession>A0A084VKH1</accession>
<keyword evidence="4" id="KW-1185">Reference proteome</keyword>
<reference evidence="2 4" key="1">
    <citation type="journal article" date="2014" name="BMC Genomics">
        <title>Genome sequence of Anopheles sinensis provides insight into genetics basis of mosquito competence for malaria parasites.</title>
        <authorList>
            <person name="Zhou D."/>
            <person name="Zhang D."/>
            <person name="Ding G."/>
            <person name="Shi L."/>
            <person name="Hou Q."/>
            <person name="Ye Y."/>
            <person name="Xu Y."/>
            <person name="Zhou H."/>
            <person name="Xiong C."/>
            <person name="Li S."/>
            <person name="Yu J."/>
            <person name="Hong S."/>
            <person name="Yu X."/>
            <person name="Zou P."/>
            <person name="Chen C."/>
            <person name="Chang X."/>
            <person name="Wang W."/>
            <person name="Lv Y."/>
            <person name="Sun Y."/>
            <person name="Ma L."/>
            <person name="Shen B."/>
            <person name="Zhu C."/>
        </authorList>
    </citation>
    <scope>NUCLEOTIDE SEQUENCE [LARGE SCALE GENOMIC DNA]</scope>
</reference>
<organism evidence="2">
    <name type="scientific">Anopheles sinensis</name>
    <name type="common">Mosquito</name>
    <dbReference type="NCBI Taxonomy" id="74873"/>
    <lineage>
        <taxon>Eukaryota</taxon>
        <taxon>Metazoa</taxon>
        <taxon>Ecdysozoa</taxon>
        <taxon>Arthropoda</taxon>
        <taxon>Hexapoda</taxon>
        <taxon>Insecta</taxon>
        <taxon>Pterygota</taxon>
        <taxon>Neoptera</taxon>
        <taxon>Endopterygota</taxon>
        <taxon>Diptera</taxon>
        <taxon>Nematocera</taxon>
        <taxon>Culicoidea</taxon>
        <taxon>Culicidae</taxon>
        <taxon>Anophelinae</taxon>
        <taxon>Anopheles</taxon>
    </lineage>
</organism>
<feature type="region of interest" description="Disordered" evidence="1">
    <location>
        <begin position="1"/>
        <end position="42"/>
    </location>
</feature>
<name>A0A084VKH1_ANOSI</name>
<feature type="compositionally biased region" description="Polar residues" evidence="1">
    <location>
        <begin position="25"/>
        <end position="35"/>
    </location>
</feature>
<dbReference type="AlphaFoldDB" id="A0A084VKH1"/>
<dbReference type="EnsemblMetazoa" id="ASIC005867-RA">
    <property type="protein sequence ID" value="ASIC005867-PA"/>
    <property type="gene ID" value="ASIC005867"/>
</dbReference>
<gene>
    <name evidence="2" type="ORF">ZHAS_00005867</name>
</gene>
<dbReference type="EMBL" id="KE524948">
    <property type="protein sequence ID" value="KFB38465.1"/>
    <property type="molecule type" value="Genomic_DNA"/>
</dbReference>
<protein>
    <submittedName>
        <fullName evidence="2 3">Uncharacterized protein</fullName>
    </submittedName>
</protein>
<evidence type="ECO:0000313" key="2">
    <source>
        <dbReference type="EMBL" id="KFB38465.1"/>
    </source>
</evidence>
<evidence type="ECO:0000313" key="4">
    <source>
        <dbReference type="Proteomes" id="UP000030765"/>
    </source>
</evidence>
<evidence type="ECO:0000256" key="1">
    <source>
        <dbReference type="SAM" id="MobiDB-lite"/>
    </source>
</evidence>
<evidence type="ECO:0000313" key="3">
    <source>
        <dbReference type="EnsemblMetazoa" id="ASIC005867-PA"/>
    </source>
</evidence>
<sequence length="70" mass="7744">MDRVWKTTAKTRTNKNNSRRKTSTGNGKKSYSTGRPESHPPGLSECLWKDLCGSLPYNFSATMASDDTSS</sequence>